<organism evidence="1 2">
    <name type="scientific">Lentzea atacamensis</name>
    <dbReference type="NCBI Taxonomy" id="531938"/>
    <lineage>
        <taxon>Bacteria</taxon>
        <taxon>Bacillati</taxon>
        <taxon>Actinomycetota</taxon>
        <taxon>Actinomycetes</taxon>
        <taxon>Pseudonocardiales</taxon>
        <taxon>Pseudonocardiaceae</taxon>
        <taxon>Lentzea</taxon>
    </lineage>
</organism>
<proteinExistence type="predicted"/>
<keyword evidence="2" id="KW-1185">Reference proteome</keyword>
<evidence type="ECO:0000313" key="2">
    <source>
        <dbReference type="Proteomes" id="UP000248714"/>
    </source>
</evidence>
<comment type="caution">
    <text evidence="1">The sequence shown here is derived from an EMBL/GenBank/DDBJ whole genome shotgun (WGS) entry which is preliminary data.</text>
</comment>
<accession>A0ABX9ELH3</accession>
<reference evidence="1 2" key="1">
    <citation type="submission" date="2018-06" db="EMBL/GenBank/DDBJ databases">
        <title>Genomic Encyclopedia of Type Strains, Phase IV (KMG-IV): sequencing the most valuable type-strain genomes for metagenomic binning, comparative biology and taxonomic classification.</title>
        <authorList>
            <person name="Goeker M."/>
        </authorList>
    </citation>
    <scope>NUCLEOTIDE SEQUENCE [LARGE SCALE GENOMIC DNA]</scope>
    <source>
        <strain evidence="1 2">DSM 45479</strain>
    </source>
</reference>
<sequence>MDEIGLAESLAVAGLDYMGMVATTATYAPPTLVTFARAGGGGEFVCAEEVAYDDPQRVAKLNAAWMQMCTDAGLFDNSHRFLVGVKIEENDDEDPVWWWAEVALMDRWDLAGAGAATGVLGTGAGYPAFVMLSLDGNVVVRAAREQGGVGIGVHRCPNRMPVLRSHGEWMAAWPDSPEFTRNAIRRWLDAHPE</sequence>
<dbReference type="EMBL" id="QLTT01000001">
    <property type="protein sequence ID" value="RAS70989.1"/>
    <property type="molecule type" value="Genomic_DNA"/>
</dbReference>
<dbReference type="Proteomes" id="UP000248714">
    <property type="component" value="Unassembled WGS sequence"/>
</dbReference>
<gene>
    <name evidence="1" type="ORF">C8D87_1011290</name>
</gene>
<protein>
    <submittedName>
        <fullName evidence="1">Uncharacterized protein</fullName>
    </submittedName>
</protein>
<evidence type="ECO:0000313" key="1">
    <source>
        <dbReference type="EMBL" id="RAS70989.1"/>
    </source>
</evidence>
<name>A0ABX9ELH3_9PSEU</name>